<evidence type="ECO:0000259" key="3">
    <source>
        <dbReference type="Pfam" id="PF13581"/>
    </source>
</evidence>
<evidence type="ECO:0000313" key="4">
    <source>
        <dbReference type="EMBL" id="MBP2062498.1"/>
    </source>
</evidence>
<dbReference type="Pfam" id="PF13581">
    <property type="entry name" value="HATPase_c_2"/>
    <property type="match status" value="1"/>
</dbReference>
<name>A0ABS4MS08_9ACTN</name>
<accession>A0ABS4MS08</accession>
<dbReference type="PANTHER" id="PTHR35526">
    <property type="entry name" value="ANTI-SIGMA-F FACTOR RSBW-RELATED"/>
    <property type="match status" value="1"/>
</dbReference>
<gene>
    <name evidence="4" type="ORF">J2Z30_003514</name>
</gene>
<feature type="domain" description="Histidine kinase/HSP90-like ATPase" evidence="3">
    <location>
        <begin position="2"/>
        <end position="93"/>
    </location>
</feature>
<dbReference type="EMBL" id="JAGGLR010000008">
    <property type="protein sequence ID" value="MBP2062498.1"/>
    <property type="molecule type" value="Genomic_DNA"/>
</dbReference>
<dbReference type="PANTHER" id="PTHR35526:SF3">
    <property type="entry name" value="ANTI-SIGMA-F FACTOR RSBW"/>
    <property type="match status" value="1"/>
</dbReference>
<dbReference type="Proteomes" id="UP000756710">
    <property type="component" value="Unassembled WGS sequence"/>
</dbReference>
<dbReference type="InterPro" id="IPR036890">
    <property type="entry name" value="HATPase_C_sf"/>
</dbReference>
<dbReference type="SUPFAM" id="SSF55874">
    <property type="entry name" value="ATPase domain of HSP90 chaperone/DNA topoisomerase II/histidine kinase"/>
    <property type="match status" value="1"/>
</dbReference>
<dbReference type="RefSeq" id="WP_044570936.1">
    <property type="nucleotide sequence ID" value="NZ_BAABDR010000003.1"/>
</dbReference>
<proteinExistence type="predicted"/>
<keyword evidence="5" id="KW-1185">Reference proteome</keyword>
<keyword evidence="4" id="KW-0418">Kinase</keyword>
<dbReference type="GO" id="GO:0016301">
    <property type="term" value="F:kinase activity"/>
    <property type="evidence" value="ECO:0007669"/>
    <property type="project" value="UniProtKB-KW"/>
</dbReference>
<reference evidence="4 5" key="1">
    <citation type="submission" date="2021-03" db="EMBL/GenBank/DDBJ databases">
        <title>Genomic Encyclopedia of Type Strains, Phase IV (KMG-IV): sequencing the most valuable type-strain genomes for metagenomic binning, comparative biology and taxonomic classification.</title>
        <authorList>
            <person name="Goeker M."/>
        </authorList>
    </citation>
    <scope>NUCLEOTIDE SEQUENCE [LARGE SCALE GENOMIC DNA]</scope>
    <source>
        <strain evidence="4 5">DSM 41954</strain>
    </source>
</reference>
<protein>
    <submittedName>
        <fullName evidence="4">Two-component sensor histidine kinase</fullName>
    </submittedName>
</protein>
<feature type="region of interest" description="Disordered" evidence="2">
    <location>
        <begin position="104"/>
        <end position="144"/>
    </location>
</feature>
<dbReference type="InterPro" id="IPR003594">
    <property type="entry name" value="HATPase_dom"/>
</dbReference>
<comment type="caution">
    <text evidence="4">The sequence shown here is derived from an EMBL/GenBank/DDBJ whole genome shotgun (WGS) entry which is preliminary data.</text>
</comment>
<organism evidence="4 5">
    <name type="scientific">Streptomyces iranensis</name>
    <dbReference type="NCBI Taxonomy" id="576784"/>
    <lineage>
        <taxon>Bacteria</taxon>
        <taxon>Bacillati</taxon>
        <taxon>Actinomycetota</taxon>
        <taxon>Actinomycetes</taxon>
        <taxon>Kitasatosporales</taxon>
        <taxon>Streptomycetaceae</taxon>
        <taxon>Streptomyces</taxon>
        <taxon>Streptomyces violaceusniger group</taxon>
    </lineage>
</organism>
<evidence type="ECO:0000256" key="1">
    <source>
        <dbReference type="ARBA" id="ARBA00022527"/>
    </source>
</evidence>
<keyword evidence="4" id="KW-0808">Transferase</keyword>
<keyword evidence="1" id="KW-0723">Serine/threonine-protein kinase</keyword>
<evidence type="ECO:0000256" key="2">
    <source>
        <dbReference type="SAM" id="MobiDB-lite"/>
    </source>
</evidence>
<dbReference type="Gene3D" id="3.30.565.10">
    <property type="entry name" value="Histidine kinase-like ATPase, C-terminal domain"/>
    <property type="match status" value="1"/>
</dbReference>
<dbReference type="InterPro" id="IPR050267">
    <property type="entry name" value="Anti-sigma-factor_SerPK"/>
</dbReference>
<evidence type="ECO:0000313" key="5">
    <source>
        <dbReference type="Proteomes" id="UP000756710"/>
    </source>
</evidence>
<sequence length="144" mass="14746">MGVAQGTTEALETVIGELAANALEHTASRSVAVTLALAGRSAVFTVTDEGAGDIPVIAPPEGDDEHGRGLFMVAALAHRWGGRRSREGLTVWAEVVTGIRLPREGAVPAPDSPRTGTAEHHGLTMASPMTKPFAGPSGMTASVP</sequence>
<dbReference type="CDD" id="cd16936">
    <property type="entry name" value="HATPase_RsbW-like"/>
    <property type="match status" value="1"/>
</dbReference>